<sequence>IIQDSFRYVKSLNYLDLSSTYLFDLDGCIFIQLTGLRKLKIEHVSINCSSCWLPIAKTNSIALLGECLDKNQIQRLDTLTDKQ</sequence>
<feature type="non-terminal residue" evidence="1">
    <location>
        <position position="1"/>
    </location>
</feature>
<keyword evidence="2" id="KW-1185">Reference proteome</keyword>
<dbReference type="Proteomes" id="UP000663866">
    <property type="component" value="Unassembled WGS sequence"/>
</dbReference>
<reference evidence="1" key="1">
    <citation type="submission" date="2021-02" db="EMBL/GenBank/DDBJ databases">
        <authorList>
            <person name="Nowell W R."/>
        </authorList>
    </citation>
    <scope>NUCLEOTIDE SEQUENCE</scope>
</reference>
<dbReference type="Gene3D" id="3.80.10.10">
    <property type="entry name" value="Ribonuclease Inhibitor"/>
    <property type="match status" value="1"/>
</dbReference>
<dbReference type="EMBL" id="CAJOBG010072393">
    <property type="protein sequence ID" value="CAF4599521.1"/>
    <property type="molecule type" value="Genomic_DNA"/>
</dbReference>
<dbReference type="SUPFAM" id="SSF52058">
    <property type="entry name" value="L domain-like"/>
    <property type="match status" value="1"/>
</dbReference>
<organism evidence="1 2">
    <name type="scientific">Rotaria magnacalcarata</name>
    <dbReference type="NCBI Taxonomy" id="392030"/>
    <lineage>
        <taxon>Eukaryota</taxon>
        <taxon>Metazoa</taxon>
        <taxon>Spiralia</taxon>
        <taxon>Gnathifera</taxon>
        <taxon>Rotifera</taxon>
        <taxon>Eurotatoria</taxon>
        <taxon>Bdelloidea</taxon>
        <taxon>Philodinida</taxon>
        <taxon>Philodinidae</taxon>
        <taxon>Rotaria</taxon>
    </lineage>
</organism>
<name>A0A821C3V4_9BILA</name>
<gene>
    <name evidence="1" type="ORF">OVN521_LOCUS45109</name>
</gene>
<feature type="non-terminal residue" evidence="1">
    <location>
        <position position="83"/>
    </location>
</feature>
<dbReference type="AlphaFoldDB" id="A0A821C3V4"/>
<evidence type="ECO:0000313" key="2">
    <source>
        <dbReference type="Proteomes" id="UP000663866"/>
    </source>
</evidence>
<accession>A0A821C3V4</accession>
<protein>
    <submittedName>
        <fullName evidence="1">Uncharacterized protein</fullName>
    </submittedName>
</protein>
<dbReference type="InterPro" id="IPR032675">
    <property type="entry name" value="LRR_dom_sf"/>
</dbReference>
<comment type="caution">
    <text evidence="1">The sequence shown here is derived from an EMBL/GenBank/DDBJ whole genome shotgun (WGS) entry which is preliminary data.</text>
</comment>
<evidence type="ECO:0000313" key="1">
    <source>
        <dbReference type="EMBL" id="CAF4599521.1"/>
    </source>
</evidence>
<proteinExistence type="predicted"/>